<evidence type="ECO:0000256" key="1">
    <source>
        <dbReference type="ARBA" id="ARBA00004651"/>
    </source>
</evidence>
<evidence type="ECO:0000256" key="5">
    <source>
        <dbReference type="ARBA" id="ARBA00023002"/>
    </source>
</evidence>
<proteinExistence type="predicted"/>
<dbReference type="EMBL" id="QXDC01000002">
    <property type="protein sequence ID" value="RIA46700.1"/>
    <property type="molecule type" value="Genomic_DNA"/>
</dbReference>
<dbReference type="GO" id="GO:0042773">
    <property type="term" value="P:ATP synthesis coupled electron transport"/>
    <property type="evidence" value="ECO:0007669"/>
    <property type="project" value="InterPro"/>
</dbReference>
<evidence type="ECO:0000256" key="7">
    <source>
        <dbReference type="RuleBase" id="RU000320"/>
    </source>
</evidence>
<dbReference type="RefSeq" id="WP_119034776.1">
    <property type="nucleotide sequence ID" value="NZ_QXDC01000002.1"/>
</dbReference>
<feature type="transmembrane region" description="Helical" evidence="8">
    <location>
        <begin position="127"/>
        <end position="145"/>
    </location>
</feature>
<feature type="transmembrane region" description="Helical" evidence="8">
    <location>
        <begin position="273"/>
        <end position="293"/>
    </location>
</feature>
<gene>
    <name evidence="10" type="ORF">DFR49_1251</name>
</gene>
<dbReference type="InterPro" id="IPR052175">
    <property type="entry name" value="ComplexI-like_HydComp"/>
</dbReference>
<evidence type="ECO:0000256" key="2">
    <source>
        <dbReference type="ARBA" id="ARBA00022475"/>
    </source>
</evidence>
<keyword evidence="11" id="KW-1185">Reference proteome</keyword>
<feature type="domain" description="NADH:quinone oxidoreductase/Mrp antiporter transmembrane" evidence="9">
    <location>
        <begin position="123"/>
        <end position="412"/>
    </location>
</feature>
<feature type="transmembrane region" description="Helical" evidence="8">
    <location>
        <begin position="446"/>
        <end position="468"/>
    </location>
</feature>
<sequence length="488" mass="52018">MTASDCLVALFAAPALGAAIAAGSRHPRVAEAANLIGSLIALAAALPLPFFAAYGDTVLLGDYLIVDRLSAWVSVCTALVYCLSSLFAIGYMRTLGEDAKLPTFYGLFALFGWTTLLAPLVNNVGVYWIAIELTTLVSTFLVAFERTPESMEAAWKYIMIVSAGISLALLGTVLIYWAGTFSLGPSYALDWATLTAAAPRMSPALVMLAFLLALVGYGTKVGLVPMHTWLPDAHAEAPAPVSAMLSGALLNAAMVGVVRFLAIANASPVAREAHVAMVLFGLVSLAVAAFFIVRQERVKRLMAYSSVEHMGVIALGFGFGGAFGTAGALFHMLGHSLNKGLMFFGAGAAMRSYGTTEIARIRDFGRHFPRIGALWLAGAVAITGAPVFALFFSEFVILLGGFDQRFAWAAYLMAALLILVFIAFLNHFRIMFHEPGEAETDAPARISAWCVTPMAIALVPLLVFGFWWPSAFWNYFEAAAHALGMVAS</sequence>
<protein>
    <submittedName>
        <fullName evidence="10">Hydrogenase-4 component F</fullName>
    </submittedName>
</protein>
<dbReference type="InterPro" id="IPR003918">
    <property type="entry name" value="NADH_UbQ_OxRdtase"/>
</dbReference>
<name>A0A397PAX7_9SPHN</name>
<dbReference type="GO" id="GO:0005886">
    <property type="term" value="C:plasma membrane"/>
    <property type="evidence" value="ECO:0007669"/>
    <property type="project" value="UniProtKB-SubCell"/>
</dbReference>
<dbReference type="InterPro" id="IPR001750">
    <property type="entry name" value="ND/Mrp_TM"/>
</dbReference>
<feature type="transmembrane region" description="Helical" evidence="8">
    <location>
        <begin position="313"/>
        <end position="334"/>
    </location>
</feature>
<feature type="transmembrane region" description="Helical" evidence="8">
    <location>
        <begin position="406"/>
        <end position="425"/>
    </location>
</feature>
<feature type="transmembrane region" description="Helical" evidence="8">
    <location>
        <begin position="157"/>
        <end position="178"/>
    </location>
</feature>
<reference evidence="10 11" key="1">
    <citation type="submission" date="2018-08" db="EMBL/GenBank/DDBJ databases">
        <title>Genomic Encyclopedia of Type Strains, Phase IV (KMG-IV): sequencing the most valuable type-strain genomes for metagenomic binning, comparative biology and taxonomic classification.</title>
        <authorList>
            <person name="Goeker M."/>
        </authorList>
    </citation>
    <scope>NUCLEOTIDE SEQUENCE [LARGE SCALE GENOMIC DNA]</scope>
    <source>
        <strain evidence="10 11">DSM 25527</strain>
    </source>
</reference>
<organism evidence="10 11">
    <name type="scientific">Hephaestia caeni</name>
    <dbReference type="NCBI Taxonomy" id="645617"/>
    <lineage>
        <taxon>Bacteria</taxon>
        <taxon>Pseudomonadati</taxon>
        <taxon>Pseudomonadota</taxon>
        <taxon>Alphaproteobacteria</taxon>
        <taxon>Sphingomonadales</taxon>
        <taxon>Sphingomonadaceae</taxon>
        <taxon>Hephaestia</taxon>
    </lineage>
</organism>
<dbReference type="PANTHER" id="PTHR42682:SF5">
    <property type="entry name" value="HYDROGENASE-4 COMPONENT F"/>
    <property type="match status" value="1"/>
</dbReference>
<keyword evidence="6 8" id="KW-0472">Membrane</keyword>
<keyword evidence="3 7" id="KW-0812">Transmembrane</keyword>
<evidence type="ECO:0000256" key="6">
    <source>
        <dbReference type="ARBA" id="ARBA00023136"/>
    </source>
</evidence>
<dbReference type="PANTHER" id="PTHR42682">
    <property type="entry name" value="HYDROGENASE-4 COMPONENT F"/>
    <property type="match status" value="1"/>
</dbReference>
<dbReference type="AlphaFoldDB" id="A0A397PAX7"/>
<evidence type="ECO:0000256" key="8">
    <source>
        <dbReference type="SAM" id="Phobius"/>
    </source>
</evidence>
<feature type="transmembrane region" description="Helical" evidence="8">
    <location>
        <begin position="104"/>
        <end position="121"/>
    </location>
</feature>
<evidence type="ECO:0000256" key="4">
    <source>
        <dbReference type="ARBA" id="ARBA00022989"/>
    </source>
</evidence>
<comment type="subcellular location">
    <subcellularLocation>
        <location evidence="1">Cell membrane</location>
        <topology evidence="1">Multi-pass membrane protein</topology>
    </subcellularLocation>
    <subcellularLocation>
        <location evidence="7">Membrane</location>
        <topology evidence="7">Multi-pass membrane protein</topology>
    </subcellularLocation>
</comment>
<feature type="transmembrane region" description="Helical" evidence="8">
    <location>
        <begin position="69"/>
        <end position="92"/>
    </location>
</feature>
<dbReference type="GO" id="GO:0008137">
    <property type="term" value="F:NADH dehydrogenase (ubiquinone) activity"/>
    <property type="evidence" value="ECO:0007669"/>
    <property type="project" value="InterPro"/>
</dbReference>
<accession>A0A397PAX7</accession>
<dbReference type="Proteomes" id="UP000266568">
    <property type="component" value="Unassembled WGS sequence"/>
</dbReference>
<keyword evidence="5" id="KW-0560">Oxidoreductase</keyword>
<feature type="transmembrane region" description="Helical" evidence="8">
    <location>
        <begin position="198"/>
        <end position="218"/>
    </location>
</feature>
<keyword evidence="4 8" id="KW-1133">Transmembrane helix</keyword>
<evidence type="ECO:0000313" key="10">
    <source>
        <dbReference type="EMBL" id="RIA46700.1"/>
    </source>
</evidence>
<dbReference type="OrthoDB" id="9768329at2"/>
<evidence type="ECO:0000313" key="11">
    <source>
        <dbReference type="Proteomes" id="UP000266568"/>
    </source>
</evidence>
<evidence type="ECO:0000259" key="9">
    <source>
        <dbReference type="Pfam" id="PF00361"/>
    </source>
</evidence>
<evidence type="ECO:0000256" key="3">
    <source>
        <dbReference type="ARBA" id="ARBA00022692"/>
    </source>
</evidence>
<dbReference type="GO" id="GO:0016491">
    <property type="term" value="F:oxidoreductase activity"/>
    <property type="evidence" value="ECO:0007669"/>
    <property type="project" value="UniProtKB-KW"/>
</dbReference>
<keyword evidence="2" id="KW-1003">Cell membrane</keyword>
<feature type="transmembrane region" description="Helical" evidence="8">
    <location>
        <begin position="373"/>
        <end position="400"/>
    </location>
</feature>
<comment type="caution">
    <text evidence="10">The sequence shown here is derived from an EMBL/GenBank/DDBJ whole genome shotgun (WGS) entry which is preliminary data.</text>
</comment>
<feature type="transmembrane region" description="Helical" evidence="8">
    <location>
        <begin position="239"/>
        <end position="261"/>
    </location>
</feature>
<dbReference type="PRINTS" id="PR01437">
    <property type="entry name" value="NUOXDRDTASE4"/>
</dbReference>
<dbReference type="Pfam" id="PF00361">
    <property type="entry name" value="Proton_antipo_M"/>
    <property type="match status" value="1"/>
</dbReference>